<dbReference type="Pfam" id="PF00905">
    <property type="entry name" value="Transpeptidase"/>
    <property type="match status" value="1"/>
</dbReference>
<organism evidence="6">
    <name type="scientific">candidate division WOR-3 bacterium</name>
    <dbReference type="NCBI Taxonomy" id="2052148"/>
    <lineage>
        <taxon>Bacteria</taxon>
        <taxon>Bacteria division WOR-3</taxon>
    </lineage>
</organism>
<accession>A0A7V3ZVB3</accession>
<comment type="subcellular location">
    <subcellularLocation>
        <location evidence="1">Membrane</location>
    </subcellularLocation>
</comment>
<feature type="domain" description="Penicillin-binding protein transpeptidase" evidence="4">
    <location>
        <begin position="246"/>
        <end position="547"/>
    </location>
</feature>
<dbReference type="EMBL" id="DTDR01000120">
    <property type="protein sequence ID" value="HGK63877.1"/>
    <property type="molecule type" value="Genomic_DNA"/>
</dbReference>
<sequence length="564" mass="65546">MVKNDYWKFKLARVYFSLVFLFILGLLIKYQILEHRKYNLVAATYHLKKIILLPKRGEIFDKKARVLATNVPIFELEVHPSYLNAQQKVKACSLLLKVFPQHSFETIYNLLKKDRFFYLTKNLDYPLGKILEKEINEKNLKNALVLKENFCRLYPFKEVSNLLGRINRQNISLWGIEKKFDNFLKGKEGYWYLQKDACANLYPYPNYPKVEPINGENIFLTIDLDIQRMVYEELKKAVEKENAKRGSCIIIDCESLEILSIVDYPDINPEFFYLTPASICEEFEPGSIFKLVILATILESSQREIFLKQQYDLRTGYLQIGKKRIYDAEKKKLGIIDFYDIFVYSSNIGVSQLALQLGKEEFYKMIKKFRFGEKIEIGIFNEAKGFIPYFKNKKVTNIDLCNNAFGQGIRVSLLQIALAYLAITQNGYYVKPILIKKIGEKVFKPETLEKIMDEKNVLIIKEILHNVCLKGTGKLANFSENIEICGKTGTAQKFDNQLGCYSSKKSIVSFVGFFPKEKPKYLIAILLDEPQKSRFASEGVCPIFRSIAYKLYYSKNILAKAEKR</sequence>
<dbReference type="SUPFAM" id="SSF56601">
    <property type="entry name" value="beta-lactamase/transpeptidase-like"/>
    <property type="match status" value="1"/>
</dbReference>
<keyword evidence="3" id="KW-0812">Transmembrane</keyword>
<gene>
    <name evidence="6" type="ORF">ENU74_04735</name>
</gene>
<name>A0A7V3ZVB3_UNCW3</name>
<dbReference type="InterPro" id="IPR005311">
    <property type="entry name" value="PBP_dimer"/>
</dbReference>
<keyword evidence="2 3" id="KW-0472">Membrane</keyword>
<dbReference type="PANTHER" id="PTHR30627:SF1">
    <property type="entry name" value="PEPTIDOGLYCAN D,D-TRANSPEPTIDASE FTSI"/>
    <property type="match status" value="1"/>
</dbReference>
<proteinExistence type="predicted"/>
<evidence type="ECO:0000313" key="6">
    <source>
        <dbReference type="EMBL" id="HGK63877.1"/>
    </source>
</evidence>
<dbReference type="InterPro" id="IPR036138">
    <property type="entry name" value="PBP_dimer_sf"/>
</dbReference>
<reference evidence="6" key="1">
    <citation type="journal article" date="2020" name="mSystems">
        <title>Genome- and Community-Level Interaction Insights into Carbon Utilization and Element Cycling Functions of Hydrothermarchaeota in Hydrothermal Sediment.</title>
        <authorList>
            <person name="Zhou Z."/>
            <person name="Liu Y."/>
            <person name="Xu W."/>
            <person name="Pan J."/>
            <person name="Luo Z.H."/>
            <person name="Li M."/>
        </authorList>
    </citation>
    <scope>NUCLEOTIDE SEQUENCE [LARGE SCALE GENOMIC DNA]</scope>
    <source>
        <strain evidence="6">SpSt-697</strain>
    </source>
</reference>
<dbReference type="InterPro" id="IPR001460">
    <property type="entry name" value="PCN-bd_Tpept"/>
</dbReference>
<protein>
    <submittedName>
        <fullName evidence="6">Penicillin-binding protein 2</fullName>
    </submittedName>
</protein>
<dbReference type="InterPro" id="IPR050515">
    <property type="entry name" value="Beta-lactam/transpept"/>
</dbReference>
<comment type="caution">
    <text evidence="6">The sequence shown here is derived from an EMBL/GenBank/DDBJ whole genome shotgun (WGS) entry which is preliminary data.</text>
</comment>
<dbReference type="Gene3D" id="3.90.1310.10">
    <property type="entry name" value="Penicillin-binding protein 2a (Domain 2)"/>
    <property type="match status" value="1"/>
</dbReference>
<dbReference type="InterPro" id="IPR012338">
    <property type="entry name" value="Beta-lactam/transpept-like"/>
</dbReference>
<dbReference type="PANTHER" id="PTHR30627">
    <property type="entry name" value="PEPTIDOGLYCAN D,D-TRANSPEPTIDASE"/>
    <property type="match status" value="1"/>
</dbReference>
<evidence type="ECO:0000259" key="5">
    <source>
        <dbReference type="Pfam" id="PF03717"/>
    </source>
</evidence>
<keyword evidence="3" id="KW-1133">Transmembrane helix</keyword>
<evidence type="ECO:0000256" key="2">
    <source>
        <dbReference type="ARBA" id="ARBA00023136"/>
    </source>
</evidence>
<dbReference type="GO" id="GO:0071555">
    <property type="term" value="P:cell wall organization"/>
    <property type="evidence" value="ECO:0007669"/>
    <property type="project" value="TreeGrafter"/>
</dbReference>
<dbReference type="GO" id="GO:0005886">
    <property type="term" value="C:plasma membrane"/>
    <property type="evidence" value="ECO:0007669"/>
    <property type="project" value="TreeGrafter"/>
</dbReference>
<dbReference type="Gene3D" id="3.30.450.330">
    <property type="match status" value="1"/>
</dbReference>
<evidence type="ECO:0000256" key="3">
    <source>
        <dbReference type="SAM" id="Phobius"/>
    </source>
</evidence>
<feature type="domain" description="Penicillin-binding protein dimerisation" evidence="5">
    <location>
        <begin position="54"/>
        <end position="197"/>
    </location>
</feature>
<dbReference type="AlphaFoldDB" id="A0A7V3ZVB3"/>
<dbReference type="Gene3D" id="3.40.710.10">
    <property type="entry name" value="DD-peptidase/beta-lactamase superfamily"/>
    <property type="match status" value="1"/>
</dbReference>
<dbReference type="SUPFAM" id="SSF56519">
    <property type="entry name" value="Penicillin binding protein dimerisation domain"/>
    <property type="match status" value="1"/>
</dbReference>
<dbReference type="Pfam" id="PF03717">
    <property type="entry name" value="PBP_dimer"/>
    <property type="match status" value="1"/>
</dbReference>
<feature type="transmembrane region" description="Helical" evidence="3">
    <location>
        <begin position="12"/>
        <end position="32"/>
    </location>
</feature>
<evidence type="ECO:0000259" key="4">
    <source>
        <dbReference type="Pfam" id="PF00905"/>
    </source>
</evidence>
<dbReference type="GO" id="GO:0008658">
    <property type="term" value="F:penicillin binding"/>
    <property type="evidence" value="ECO:0007669"/>
    <property type="project" value="InterPro"/>
</dbReference>
<evidence type="ECO:0000256" key="1">
    <source>
        <dbReference type="ARBA" id="ARBA00004370"/>
    </source>
</evidence>